<sequence length="358" mass="41218">MKVSIVGSVPPPVGGISIHIKRTKRILEENGIESCIYNEIGSGNMQENIYPISRYRSFMLKIPFIKTDVLHIHSIDIKIRALLGIYKVLGKKIILTIHGESLSDQLKTSNLLMRYLLKMSLKKIDKIICVNDSLLNELVSLGISHSNMVAIPGYIHPKEYTEDITAIPKDVYNFIEKSSFLITANGCIRFYRGEDLYGVDMLIDLMHKLKGQGVRAHLLFALLDKESQTEEEREYYKKLRKKICELDLEDIFMFYEVENTELYPILQKSNLFIRPTNTDGLGISIAEALYYNVPSIASDVCNRPHGTMLFESRNSIDLYEMVNEVIHNHSLYLERVREIEVKDYSKELISIYKEVIDK</sequence>
<dbReference type="AlphaFoldDB" id="A0A9X6LNY8"/>
<proteinExistence type="inferred from homology"/>
<feature type="domain" description="Glycosyl transferase family 1" evidence="2">
    <location>
        <begin position="197"/>
        <end position="304"/>
    </location>
</feature>
<dbReference type="PANTHER" id="PTHR12526:SF637">
    <property type="entry name" value="GLYCOSYLTRANSFERASE EPSF-RELATED"/>
    <property type="match status" value="1"/>
</dbReference>
<gene>
    <name evidence="4" type="ORF">BK741_07365</name>
</gene>
<dbReference type="RefSeq" id="WP_086401083.1">
    <property type="nucleotide sequence ID" value="NZ_MOOP01000037.1"/>
</dbReference>
<organism evidence="4 5">
    <name type="scientific">Bacillus thuringiensis serovar iberica</name>
    <dbReference type="NCBI Taxonomy" id="180866"/>
    <lineage>
        <taxon>Bacteria</taxon>
        <taxon>Bacillati</taxon>
        <taxon>Bacillota</taxon>
        <taxon>Bacilli</taxon>
        <taxon>Bacillales</taxon>
        <taxon>Bacillaceae</taxon>
        <taxon>Bacillus</taxon>
        <taxon>Bacillus cereus group</taxon>
    </lineage>
</organism>
<dbReference type="SUPFAM" id="SSF53756">
    <property type="entry name" value="UDP-Glycosyltransferase/glycogen phosphorylase"/>
    <property type="match status" value="1"/>
</dbReference>
<dbReference type="Pfam" id="PF13439">
    <property type="entry name" value="Glyco_transf_4"/>
    <property type="match status" value="1"/>
</dbReference>
<dbReference type="PANTHER" id="PTHR12526">
    <property type="entry name" value="GLYCOSYLTRANSFERASE"/>
    <property type="match status" value="1"/>
</dbReference>
<evidence type="ECO:0000256" key="1">
    <source>
        <dbReference type="ARBA" id="ARBA00009481"/>
    </source>
</evidence>
<reference evidence="4 5" key="1">
    <citation type="submission" date="2016-10" db="EMBL/GenBank/DDBJ databases">
        <title>Comparative genomics of Bacillus thuringiensis reveals a path to pathogens against multiple invertebrate hosts.</title>
        <authorList>
            <person name="Zheng J."/>
            <person name="Gao Q."/>
            <person name="Liu H."/>
            <person name="Peng D."/>
            <person name="Ruan L."/>
            <person name="Sun M."/>
        </authorList>
    </citation>
    <scope>NUCLEOTIDE SEQUENCE [LARGE SCALE GENOMIC DNA]</scope>
    <source>
        <strain evidence="4">BGSC 4BW1</strain>
    </source>
</reference>
<comment type="caution">
    <text evidence="4">The sequence shown here is derived from an EMBL/GenBank/DDBJ whole genome shotgun (WGS) entry which is preliminary data.</text>
</comment>
<evidence type="ECO:0000313" key="4">
    <source>
        <dbReference type="EMBL" id="OUB51682.1"/>
    </source>
</evidence>
<dbReference type="InterPro" id="IPR001296">
    <property type="entry name" value="Glyco_trans_1"/>
</dbReference>
<comment type="similarity">
    <text evidence="1">Belongs to the glycosyltransferase group 1 family. Glycosyltransferase 4 subfamily.</text>
</comment>
<dbReference type="Gene3D" id="3.40.50.2000">
    <property type="entry name" value="Glycogen Phosphorylase B"/>
    <property type="match status" value="2"/>
</dbReference>
<dbReference type="CDD" id="cd03801">
    <property type="entry name" value="GT4_PimA-like"/>
    <property type="match status" value="1"/>
</dbReference>
<accession>A0A9X6LNY8</accession>
<name>A0A9X6LNY8_BACTU</name>
<evidence type="ECO:0000313" key="5">
    <source>
        <dbReference type="Proteomes" id="UP000195120"/>
    </source>
</evidence>
<dbReference type="EMBL" id="MOOP01000037">
    <property type="protein sequence ID" value="OUB51682.1"/>
    <property type="molecule type" value="Genomic_DNA"/>
</dbReference>
<evidence type="ECO:0000259" key="2">
    <source>
        <dbReference type="Pfam" id="PF00534"/>
    </source>
</evidence>
<dbReference type="InterPro" id="IPR028098">
    <property type="entry name" value="Glyco_trans_4-like_N"/>
</dbReference>
<dbReference type="Proteomes" id="UP000195120">
    <property type="component" value="Unassembled WGS sequence"/>
</dbReference>
<evidence type="ECO:0000259" key="3">
    <source>
        <dbReference type="Pfam" id="PF13439"/>
    </source>
</evidence>
<protein>
    <submittedName>
        <fullName evidence="4">Glycosyltransferase</fullName>
    </submittedName>
</protein>
<feature type="domain" description="Glycosyltransferase subfamily 4-like N-terminal" evidence="3">
    <location>
        <begin position="46"/>
        <end position="155"/>
    </location>
</feature>
<dbReference type="GO" id="GO:0016757">
    <property type="term" value="F:glycosyltransferase activity"/>
    <property type="evidence" value="ECO:0007669"/>
    <property type="project" value="InterPro"/>
</dbReference>
<dbReference type="Pfam" id="PF00534">
    <property type="entry name" value="Glycos_transf_1"/>
    <property type="match status" value="1"/>
</dbReference>